<dbReference type="Proteomes" id="UP000244932">
    <property type="component" value="Unassembled WGS sequence"/>
</dbReference>
<dbReference type="InterPro" id="IPR012795">
    <property type="entry name" value="tRNA_Ile_lys_synt_N"/>
</dbReference>
<dbReference type="Pfam" id="PF01171">
    <property type="entry name" value="ATP_bind_3"/>
    <property type="match status" value="1"/>
</dbReference>
<keyword evidence="4 6" id="KW-0067">ATP-binding</keyword>
<comment type="subcellular location">
    <subcellularLocation>
        <location evidence="6">Cytoplasm</location>
    </subcellularLocation>
</comment>
<dbReference type="GO" id="GO:0005737">
    <property type="term" value="C:cytoplasm"/>
    <property type="evidence" value="ECO:0007669"/>
    <property type="project" value="UniProtKB-SubCell"/>
</dbReference>
<evidence type="ECO:0000256" key="4">
    <source>
        <dbReference type="ARBA" id="ARBA00022840"/>
    </source>
</evidence>
<dbReference type="PANTHER" id="PTHR43033">
    <property type="entry name" value="TRNA(ILE)-LYSIDINE SYNTHASE-RELATED"/>
    <property type="match status" value="1"/>
</dbReference>
<evidence type="ECO:0000259" key="7">
    <source>
        <dbReference type="Pfam" id="PF01171"/>
    </source>
</evidence>
<comment type="similarity">
    <text evidence="6">Belongs to the tRNA(Ile)-lysidine synthase family.</text>
</comment>
<keyword evidence="3 6" id="KW-0547">Nucleotide-binding</keyword>
<dbReference type="GO" id="GO:0005524">
    <property type="term" value="F:ATP binding"/>
    <property type="evidence" value="ECO:0007669"/>
    <property type="project" value="UniProtKB-UniRule"/>
</dbReference>
<sequence>MLDQSVLAQCGPGPLGVAVSGGGDSTALLWLLHQAGYQLTAATVDHGLRAESADEADAVARLCKSMGIPHETLRWTGVEGGNLQQAAREGRQKLLAEWIRRHGGRSVALGHTIDDVAETLLMRLARGSGPDGLAAMEPVRNAQGITWLRPLLQVRRAELRDLLRDQQINWADDPSNSDVRFERARIRHAMTNLRLEPERLAQAATSLRDVRHAAIATTDALIAECVTFTALGEAVIAPKVYADAPADLRYRLLRVLTYWMNGQRHAPRHDLIAQMDNCLREGGEMAGAGLLIRQSKSSVHLRREPRAVASWTADHCWDHRWRITKTRSDDQVMPLATHDRESWPRMGAPHPAELARTVPTLVQTGLAPVIPGGAAMSHGMIRLIPFTMSARSR</sequence>
<keyword evidence="9" id="KW-1185">Reference proteome</keyword>
<keyword evidence="6" id="KW-0963">Cytoplasm</keyword>
<dbReference type="HAMAP" id="MF_01161">
    <property type="entry name" value="tRNA_Ile_lys_synt"/>
    <property type="match status" value="1"/>
</dbReference>
<comment type="function">
    <text evidence="6">Ligates lysine onto the cytidine present at position 34 of the AUA codon-specific tRNA(Ile) that contains the anticodon CAU, in an ATP-dependent manner. Cytidine is converted to lysidine, thus changing the amino acid specificity of the tRNA from methionine to isoleucine.</text>
</comment>
<evidence type="ECO:0000256" key="3">
    <source>
        <dbReference type="ARBA" id="ARBA00022741"/>
    </source>
</evidence>
<keyword evidence="1 6" id="KW-0436">Ligase</keyword>
<dbReference type="EC" id="6.3.4.19" evidence="6"/>
<evidence type="ECO:0000313" key="8">
    <source>
        <dbReference type="EMBL" id="SPF28587.1"/>
    </source>
</evidence>
<evidence type="ECO:0000256" key="1">
    <source>
        <dbReference type="ARBA" id="ARBA00022598"/>
    </source>
</evidence>
<dbReference type="RefSeq" id="WP_108781273.1">
    <property type="nucleotide sequence ID" value="NZ_OMKW01000001.1"/>
</dbReference>
<dbReference type="EMBL" id="OMKW01000001">
    <property type="protein sequence ID" value="SPF28587.1"/>
    <property type="molecule type" value="Genomic_DNA"/>
</dbReference>
<dbReference type="InterPro" id="IPR012094">
    <property type="entry name" value="tRNA_Ile_lys_synt"/>
</dbReference>
<dbReference type="OrthoDB" id="9807403at2"/>
<dbReference type="InterPro" id="IPR014729">
    <property type="entry name" value="Rossmann-like_a/b/a_fold"/>
</dbReference>
<dbReference type="PANTHER" id="PTHR43033:SF1">
    <property type="entry name" value="TRNA(ILE)-LYSIDINE SYNTHASE-RELATED"/>
    <property type="match status" value="1"/>
</dbReference>
<evidence type="ECO:0000256" key="2">
    <source>
        <dbReference type="ARBA" id="ARBA00022694"/>
    </source>
</evidence>
<name>A0A2R8A8N5_9RHOB</name>
<evidence type="ECO:0000256" key="6">
    <source>
        <dbReference type="HAMAP-Rule" id="MF_01161"/>
    </source>
</evidence>
<comment type="domain">
    <text evidence="6">The N-terminal region contains the highly conserved SGGXDS motif, predicted to be a P-loop motif involved in ATP binding.</text>
</comment>
<dbReference type="GO" id="GO:0032267">
    <property type="term" value="F:tRNA(Ile)-lysidine synthase activity"/>
    <property type="evidence" value="ECO:0007669"/>
    <property type="project" value="UniProtKB-EC"/>
</dbReference>
<accession>A0A2R8A8N5</accession>
<evidence type="ECO:0000313" key="9">
    <source>
        <dbReference type="Proteomes" id="UP000244932"/>
    </source>
</evidence>
<proteinExistence type="inferred from homology"/>
<reference evidence="8 9" key="1">
    <citation type="submission" date="2018-03" db="EMBL/GenBank/DDBJ databases">
        <authorList>
            <person name="Keele B.F."/>
        </authorList>
    </citation>
    <scope>NUCLEOTIDE SEQUENCE [LARGE SCALE GENOMIC DNA]</scope>
    <source>
        <strain evidence="8 9">CeCT 8812</strain>
    </source>
</reference>
<dbReference type="Gene3D" id="3.40.50.620">
    <property type="entry name" value="HUPs"/>
    <property type="match status" value="1"/>
</dbReference>
<evidence type="ECO:0000256" key="5">
    <source>
        <dbReference type="ARBA" id="ARBA00048539"/>
    </source>
</evidence>
<dbReference type="AlphaFoldDB" id="A0A2R8A8N5"/>
<dbReference type="CDD" id="cd01992">
    <property type="entry name" value="TilS_N"/>
    <property type="match status" value="1"/>
</dbReference>
<dbReference type="InterPro" id="IPR011063">
    <property type="entry name" value="TilS/TtcA_N"/>
</dbReference>
<dbReference type="GO" id="GO:0006400">
    <property type="term" value="P:tRNA modification"/>
    <property type="evidence" value="ECO:0007669"/>
    <property type="project" value="UniProtKB-UniRule"/>
</dbReference>
<gene>
    <name evidence="6 8" type="primary">tilS</name>
    <name evidence="8" type="ORF">POI8812_00889</name>
</gene>
<feature type="binding site" evidence="6">
    <location>
        <begin position="20"/>
        <end position="25"/>
    </location>
    <ligand>
        <name>ATP</name>
        <dbReference type="ChEBI" id="CHEBI:30616"/>
    </ligand>
</feature>
<keyword evidence="2 6" id="KW-0819">tRNA processing</keyword>
<organism evidence="8 9">
    <name type="scientific">Pontivivens insulae</name>
    <dbReference type="NCBI Taxonomy" id="1639689"/>
    <lineage>
        <taxon>Bacteria</taxon>
        <taxon>Pseudomonadati</taxon>
        <taxon>Pseudomonadota</taxon>
        <taxon>Alphaproteobacteria</taxon>
        <taxon>Rhodobacterales</taxon>
        <taxon>Paracoccaceae</taxon>
        <taxon>Pontivivens</taxon>
    </lineage>
</organism>
<dbReference type="SUPFAM" id="SSF52402">
    <property type="entry name" value="Adenine nucleotide alpha hydrolases-like"/>
    <property type="match status" value="1"/>
</dbReference>
<comment type="catalytic activity">
    <reaction evidence="5 6">
        <text>cytidine(34) in tRNA(Ile2) + L-lysine + ATP = lysidine(34) in tRNA(Ile2) + AMP + diphosphate + H(+)</text>
        <dbReference type="Rhea" id="RHEA:43744"/>
        <dbReference type="Rhea" id="RHEA-COMP:10625"/>
        <dbReference type="Rhea" id="RHEA-COMP:10670"/>
        <dbReference type="ChEBI" id="CHEBI:15378"/>
        <dbReference type="ChEBI" id="CHEBI:30616"/>
        <dbReference type="ChEBI" id="CHEBI:32551"/>
        <dbReference type="ChEBI" id="CHEBI:33019"/>
        <dbReference type="ChEBI" id="CHEBI:82748"/>
        <dbReference type="ChEBI" id="CHEBI:83665"/>
        <dbReference type="ChEBI" id="CHEBI:456215"/>
        <dbReference type="EC" id="6.3.4.19"/>
    </reaction>
</comment>
<feature type="domain" description="tRNA(Ile)-lysidine/2-thiocytidine synthase N-terminal" evidence="7">
    <location>
        <begin position="16"/>
        <end position="188"/>
    </location>
</feature>
<dbReference type="NCBIfam" id="TIGR02432">
    <property type="entry name" value="lysidine_TilS_N"/>
    <property type="match status" value="1"/>
</dbReference>
<protein>
    <recommendedName>
        <fullName evidence="6">tRNA(Ile)-lysidine synthase</fullName>
        <ecNumber evidence="6">6.3.4.19</ecNumber>
    </recommendedName>
    <alternativeName>
        <fullName evidence="6">tRNA(Ile)-2-lysyl-cytidine synthase</fullName>
    </alternativeName>
    <alternativeName>
        <fullName evidence="6">tRNA(Ile)-lysidine synthetase</fullName>
    </alternativeName>
</protein>